<feature type="domain" description="Glycosyltransferase 2-like" evidence="8">
    <location>
        <begin position="169"/>
        <end position="283"/>
    </location>
</feature>
<comment type="caution">
    <text evidence="9">The sequence shown here is derived from an EMBL/GenBank/DDBJ whole genome shotgun (WGS) entry which is preliminary data.</text>
</comment>
<keyword evidence="4 7" id="KW-0812">Transmembrane</keyword>
<comment type="subcellular location">
    <subcellularLocation>
        <location evidence="1">Membrane</location>
        <topology evidence="1">Multi-pass membrane protein</topology>
    </subcellularLocation>
</comment>
<reference evidence="9" key="1">
    <citation type="submission" date="2017-09" db="EMBL/GenBank/DDBJ databases">
        <title>Polyketide synthases of a Diaporthe helianthi virulent isolate.</title>
        <authorList>
            <person name="Baroncelli R."/>
        </authorList>
    </citation>
    <scope>NUCLEOTIDE SEQUENCE [LARGE SCALE GENOMIC DNA]</scope>
    <source>
        <strain evidence="9">7/96</strain>
    </source>
</reference>
<dbReference type="InterPro" id="IPR001173">
    <property type="entry name" value="Glyco_trans_2-like"/>
</dbReference>
<gene>
    <name evidence="9" type="ORF">DHEL01_v212717</name>
</gene>
<evidence type="ECO:0000256" key="7">
    <source>
        <dbReference type="SAM" id="Phobius"/>
    </source>
</evidence>
<dbReference type="GO" id="GO:0016020">
    <property type="term" value="C:membrane"/>
    <property type="evidence" value="ECO:0007669"/>
    <property type="project" value="UniProtKB-SubCell"/>
</dbReference>
<dbReference type="EMBL" id="MAVT02002970">
    <property type="protein sequence ID" value="POS68889.1"/>
    <property type="molecule type" value="Genomic_DNA"/>
</dbReference>
<feature type="transmembrane region" description="Helical" evidence="7">
    <location>
        <begin position="81"/>
        <end position="101"/>
    </location>
</feature>
<evidence type="ECO:0000313" key="9">
    <source>
        <dbReference type="EMBL" id="POS68889.1"/>
    </source>
</evidence>
<name>A0A2P5HF86_DIAHE</name>
<dbReference type="OrthoDB" id="72851at2759"/>
<keyword evidence="3" id="KW-0808">Transferase</keyword>
<evidence type="ECO:0000256" key="6">
    <source>
        <dbReference type="ARBA" id="ARBA00023136"/>
    </source>
</evidence>
<dbReference type="Pfam" id="PF00535">
    <property type="entry name" value="Glycos_transf_2"/>
    <property type="match status" value="1"/>
</dbReference>
<evidence type="ECO:0000256" key="2">
    <source>
        <dbReference type="ARBA" id="ARBA00022676"/>
    </source>
</evidence>
<dbReference type="GO" id="GO:0016757">
    <property type="term" value="F:glycosyltransferase activity"/>
    <property type="evidence" value="ECO:0007669"/>
    <property type="project" value="UniProtKB-KW"/>
</dbReference>
<feature type="transmembrane region" description="Helical" evidence="7">
    <location>
        <begin position="121"/>
        <end position="144"/>
    </location>
</feature>
<dbReference type="PANTHER" id="PTHR43867:SF2">
    <property type="entry name" value="CELLULOSE SYNTHASE CATALYTIC SUBUNIT A [UDP-FORMING]"/>
    <property type="match status" value="1"/>
</dbReference>
<feature type="transmembrane region" description="Helical" evidence="7">
    <location>
        <begin position="567"/>
        <end position="584"/>
    </location>
</feature>
<dbReference type="Proteomes" id="UP000094444">
    <property type="component" value="Unassembled WGS sequence"/>
</dbReference>
<dbReference type="Gene3D" id="3.90.550.10">
    <property type="entry name" value="Spore Coat Polysaccharide Biosynthesis Protein SpsA, Chain A"/>
    <property type="match status" value="1"/>
</dbReference>
<dbReference type="SUPFAM" id="SSF53448">
    <property type="entry name" value="Nucleotide-diphospho-sugar transferases"/>
    <property type="match status" value="1"/>
</dbReference>
<keyword evidence="6 7" id="KW-0472">Membrane</keyword>
<evidence type="ECO:0000259" key="8">
    <source>
        <dbReference type="Pfam" id="PF00535"/>
    </source>
</evidence>
<dbReference type="InterPro" id="IPR050321">
    <property type="entry name" value="Glycosyltr_2/OpgH_subfam"/>
</dbReference>
<evidence type="ECO:0000256" key="4">
    <source>
        <dbReference type="ARBA" id="ARBA00022692"/>
    </source>
</evidence>
<feature type="transmembrane region" description="Helical" evidence="7">
    <location>
        <begin position="461"/>
        <end position="482"/>
    </location>
</feature>
<evidence type="ECO:0000313" key="10">
    <source>
        <dbReference type="Proteomes" id="UP000094444"/>
    </source>
</evidence>
<evidence type="ECO:0000256" key="5">
    <source>
        <dbReference type="ARBA" id="ARBA00022989"/>
    </source>
</evidence>
<dbReference type="PANTHER" id="PTHR43867">
    <property type="entry name" value="CELLULOSE SYNTHASE CATALYTIC SUBUNIT A [UDP-FORMING]"/>
    <property type="match status" value="1"/>
</dbReference>
<dbReference type="InParanoid" id="A0A2P5HF86"/>
<sequence length="586" mass="66719">MSLIREKLRLQVRSSSADGRHDNWKAYPKVKVDEVFPNGYHNGHLPYDQANLEVVFDKENNTWRSTPVFSTEPPKASLKQVAFSTFGFSATVPAVLALLYAGTEINIISRQRDHNVNWQEMVMWAYFVLDSLLLPIINIPHSLVKFSTFLGKPRQQIRLIGSVVPRVDIIITVCREELSVVSDTILATLAIDYPRERFRIIVSDDGGSSELRSWIAKLDKEGLYYTSRTDRRGFKGGNLNHAVGIAKELPGGPAEFIAALDADMIPEKRWLRSLAGHLLLDENMGLVCPTQWTGNCQLGFSFGFYLSKKRTELLNATQRFLGFSYAVTTLFLPVITFAKTLGLPFRLWYGVPLVFYGSSEEMRMLLRLQCITNLTKWLHEVHFSTRVGYRVAVRETATNFWMSQYYAIECMRVFILPSWLGGKTPGFTSTGSIATTLDERTPSGRAPLWARFRRNVCDCGVWFHITFLFVMCSLVIGRYLAVSKNSELAHLSPEAAYWELLRYILWPSPVLFITMISYTTPIVYIFFPPTVAERHELLGKRSGDGERYASQPTNQGPSSPRVLDYPFWYNLFILYSLGVLVATWQV</sequence>
<protein>
    <submittedName>
        <fullName evidence="9">Glycosyltransferase family 2</fullName>
    </submittedName>
</protein>
<evidence type="ECO:0000256" key="1">
    <source>
        <dbReference type="ARBA" id="ARBA00004141"/>
    </source>
</evidence>
<organism evidence="9 10">
    <name type="scientific">Diaporthe helianthi</name>
    <dbReference type="NCBI Taxonomy" id="158607"/>
    <lineage>
        <taxon>Eukaryota</taxon>
        <taxon>Fungi</taxon>
        <taxon>Dikarya</taxon>
        <taxon>Ascomycota</taxon>
        <taxon>Pezizomycotina</taxon>
        <taxon>Sordariomycetes</taxon>
        <taxon>Sordariomycetidae</taxon>
        <taxon>Diaporthales</taxon>
        <taxon>Diaporthaceae</taxon>
        <taxon>Diaporthe</taxon>
    </lineage>
</organism>
<dbReference type="InterPro" id="IPR029044">
    <property type="entry name" value="Nucleotide-diphossugar_trans"/>
</dbReference>
<keyword evidence="10" id="KW-1185">Reference proteome</keyword>
<dbReference type="AlphaFoldDB" id="A0A2P5HF86"/>
<keyword evidence="5 7" id="KW-1133">Transmembrane helix</keyword>
<proteinExistence type="predicted"/>
<evidence type="ECO:0000256" key="3">
    <source>
        <dbReference type="ARBA" id="ARBA00022679"/>
    </source>
</evidence>
<keyword evidence="2" id="KW-0328">Glycosyltransferase</keyword>
<feature type="transmembrane region" description="Helical" evidence="7">
    <location>
        <begin position="503"/>
        <end position="527"/>
    </location>
</feature>
<accession>A0A2P5HF86</accession>
<dbReference type="STRING" id="158607.A0A2P5HF86"/>